<comment type="function">
    <text evidence="8">Catalyzes a trans-dehydration via an enolate intermediate.</text>
</comment>
<dbReference type="RefSeq" id="WP_184478141.1">
    <property type="nucleotide sequence ID" value="NZ_JACHIV010000001.1"/>
</dbReference>
<evidence type="ECO:0000256" key="1">
    <source>
        <dbReference type="ARBA" id="ARBA00001864"/>
    </source>
</evidence>
<feature type="active site" description="Proton acceptor" evidence="8 9">
    <location>
        <position position="22"/>
    </location>
</feature>
<sequence>MRTLVLNGPNLGRLGSREPSIYGATTYADLVALCERTGRELGLDVEVRQTDHEGEMLGWLHEAADAGVPVVLNAAAWTHYSVAVRDACSQLTGPLLEVHISNVHKREDFRSHSYLSEIATGVIVGLGVRGYTLALRWIAEEHSAEA</sequence>
<proteinExistence type="inferred from homology"/>
<keyword evidence="6 8" id="KW-0057">Aromatic amino acid biosynthesis</keyword>
<dbReference type="GO" id="GO:0009073">
    <property type="term" value="P:aromatic amino acid family biosynthetic process"/>
    <property type="evidence" value="ECO:0007669"/>
    <property type="project" value="UniProtKB-KW"/>
</dbReference>
<feature type="binding site" evidence="8 10">
    <location>
        <begin position="100"/>
        <end position="101"/>
    </location>
    <ligand>
        <name>substrate</name>
    </ligand>
</feature>
<dbReference type="Proteomes" id="UP000580474">
    <property type="component" value="Unassembled WGS sequence"/>
</dbReference>
<dbReference type="NCBIfam" id="NF003806">
    <property type="entry name" value="PRK05395.1-3"/>
    <property type="match status" value="1"/>
</dbReference>
<evidence type="ECO:0000256" key="2">
    <source>
        <dbReference type="ARBA" id="ARBA00004902"/>
    </source>
</evidence>
<dbReference type="SUPFAM" id="SSF52304">
    <property type="entry name" value="Type II 3-dehydroquinate dehydratase"/>
    <property type="match status" value="1"/>
</dbReference>
<dbReference type="NCBIfam" id="TIGR01088">
    <property type="entry name" value="aroQ"/>
    <property type="match status" value="1"/>
</dbReference>
<organism evidence="12 13">
    <name type="scientific">Saccharopolyspora gloriosae</name>
    <dbReference type="NCBI Taxonomy" id="455344"/>
    <lineage>
        <taxon>Bacteria</taxon>
        <taxon>Bacillati</taxon>
        <taxon>Actinomycetota</taxon>
        <taxon>Actinomycetes</taxon>
        <taxon>Pseudonocardiales</taxon>
        <taxon>Pseudonocardiaceae</taxon>
        <taxon>Saccharopolyspora</taxon>
    </lineage>
</organism>
<dbReference type="NCBIfam" id="NF003805">
    <property type="entry name" value="PRK05395.1-2"/>
    <property type="match status" value="1"/>
</dbReference>
<evidence type="ECO:0000256" key="9">
    <source>
        <dbReference type="PIRSR" id="PIRSR001399-1"/>
    </source>
</evidence>
<dbReference type="PANTHER" id="PTHR21272:SF3">
    <property type="entry name" value="CATABOLIC 3-DEHYDROQUINASE"/>
    <property type="match status" value="1"/>
</dbReference>
<dbReference type="EC" id="4.2.1.10" evidence="5 8"/>
<protein>
    <recommendedName>
        <fullName evidence="5 8">3-dehydroquinate dehydratase</fullName>
        <shortName evidence="8">3-dehydroquinase</shortName>
        <ecNumber evidence="5 8">4.2.1.10</ecNumber>
    </recommendedName>
    <alternativeName>
        <fullName evidence="8">Type II DHQase</fullName>
    </alternativeName>
</protein>
<comment type="pathway">
    <text evidence="2 8">Metabolic intermediate biosynthesis; chorismate biosynthesis; chorismate from D-erythrose 4-phosphate and phosphoenolpyruvate: step 3/7.</text>
</comment>
<dbReference type="NCBIfam" id="NF003807">
    <property type="entry name" value="PRK05395.1-4"/>
    <property type="match status" value="1"/>
</dbReference>
<evidence type="ECO:0000313" key="13">
    <source>
        <dbReference type="Proteomes" id="UP000580474"/>
    </source>
</evidence>
<feature type="binding site" evidence="8 10">
    <location>
        <position position="73"/>
    </location>
    <ligand>
        <name>substrate</name>
    </ligand>
</feature>
<evidence type="ECO:0000256" key="5">
    <source>
        <dbReference type="ARBA" id="ARBA00012060"/>
    </source>
</evidence>
<dbReference type="HAMAP" id="MF_00169">
    <property type="entry name" value="AroQ"/>
    <property type="match status" value="1"/>
</dbReference>
<feature type="site" description="Transition state stabilizer" evidence="8 11">
    <location>
        <position position="17"/>
    </location>
</feature>
<dbReference type="GO" id="GO:0019631">
    <property type="term" value="P:quinate catabolic process"/>
    <property type="evidence" value="ECO:0007669"/>
    <property type="project" value="TreeGrafter"/>
</dbReference>
<reference evidence="12 13" key="1">
    <citation type="submission" date="2020-08" db="EMBL/GenBank/DDBJ databases">
        <title>Sequencing the genomes of 1000 actinobacteria strains.</title>
        <authorList>
            <person name="Klenk H.-P."/>
        </authorList>
    </citation>
    <scope>NUCLEOTIDE SEQUENCE [LARGE SCALE GENOMIC DNA]</scope>
    <source>
        <strain evidence="12 13">DSM 45582</strain>
    </source>
</reference>
<evidence type="ECO:0000256" key="4">
    <source>
        <dbReference type="ARBA" id="ARBA00011193"/>
    </source>
</evidence>
<feature type="binding site" evidence="8 10">
    <location>
        <position position="86"/>
    </location>
    <ligand>
        <name>substrate</name>
    </ligand>
</feature>
<dbReference type="AlphaFoldDB" id="A0A840NJL0"/>
<comment type="subunit">
    <text evidence="4 8">Homododecamer.</text>
</comment>
<evidence type="ECO:0000256" key="11">
    <source>
        <dbReference type="PIRSR" id="PIRSR001399-3"/>
    </source>
</evidence>
<dbReference type="Gene3D" id="3.40.50.9100">
    <property type="entry name" value="Dehydroquinase, class II"/>
    <property type="match status" value="1"/>
</dbReference>
<evidence type="ECO:0000256" key="6">
    <source>
        <dbReference type="ARBA" id="ARBA00023141"/>
    </source>
</evidence>
<keyword evidence="13" id="KW-1185">Reference proteome</keyword>
<evidence type="ECO:0000256" key="3">
    <source>
        <dbReference type="ARBA" id="ARBA00011037"/>
    </source>
</evidence>
<dbReference type="PANTHER" id="PTHR21272">
    <property type="entry name" value="CATABOLIC 3-DEHYDROQUINASE"/>
    <property type="match status" value="1"/>
</dbReference>
<comment type="caution">
    <text evidence="12">The sequence shown here is derived from an EMBL/GenBank/DDBJ whole genome shotgun (WGS) entry which is preliminary data.</text>
</comment>
<comment type="catalytic activity">
    <reaction evidence="1 8">
        <text>3-dehydroquinate = 3-dehydroshikimate + H2O</text>
        <dbReference type="Rhea" id="RHEA:21096"/>
        <dbReference type="ChEBI" id="CHEBI:15377"/>
        <dbReference type="ChEBI" id="CHEBI:16630"/>
        <dbReference type="ChEBI" id="CHEBI:32364"/>
        <dbReference type="EC" id="4.2.1.10"/>
    </reaction>
</comment>
<keyword evidence="7 8" id="KW-0456">Lyase</keyword>
<dbReference type="GO" id="GO:0009423">
    <property type="term" value="P:chorismate biosynthetic process"/>
    <property type="evidence" value="ECO:0007669"/>
    <property type="project" value="UniProtKB-UniRule"/>
</dbReference>
<dbReference type="CDD" id="cd00466">
    <property type="entry name" value="DHQase_II"/>
    <property type="match status" value="1"/>
</dbReference>
<dbReference type="GO" id="GO:0003855">
    <property type="term" value="F:3-dehydroquinate dehydratase activity"/>
    <property type="evidence" value="ECO:0007669"/>
    <property type="project" value="UniProtKB-UniRule"/>
</dbReference>
<dbReference type="InterPro" id="IPR001874">
    <property type="entry name" value="DHquinase_II"/>
</dbReference>
<dbReference type="InterPro" id="IPR018509">
    <property type="entry name" value="DHquinase_II_CS"/>
</dbReference>
<feature type="active site" description="Proton donor" evidence="8 9">
    <location>
        <position position="99"/>
    </location>
</feature>
<keyword evidence="8" id="KW-0028">Amino-acid biosynthesis</keyword>
<accession>A0A840NJL0</accession>
<dbReference type="Pfam" id="PF01220">
    <property type="entry name" value="DHquinase_II"/>
    <property type="match status" value="1"/>
</dbReference>
<evidence type="ECO:0000256" key="10">
    <source>
        <dbReference type="PIRSR" id="PIRSR001399-2"/>
    </source>
</evidence>
<gene>
    <name evidence="8" type="primary">aroQ</name>
    <name evidence="12" type="ORF">BJ969_001545</name>
</gene>
<evidence type="ECO:0000256" key="7">
    <source>
        <dbReference type="ARBA" id="ARBA00023239"/>
    </source>
</evidence>
<evidence type="ECO:0000313" key="12">
    <source>
        <dbReference type="EMBL" id="MBB5068457.1"/>
    </source>
</evidence>
<name>A0A840NJL0_9PSEU</name>
<comment type="similarity">
    <text evidence="3 8">Belongs to the type-II 3-dehydroquinase family.</text>
</comment>
<dbReference type="UniPathway" id="UPA00053">
    <property type="reaction ID" value="UER00086"/>
</dbReference>
<feature type="binding site" evidence="8 10">
    <location>
        <position position="110"/>
    </location>
    <ligand>
        <name>substrate</name>
    </ligand>
</feature>
<dbReference type="PIRSF" id="PIRSF001399">
    <property type="entry name" value="DHquinase_II"/>
    <property type="match status" value="1"/>
</dbReference>
<evidence type="ECO:0000256" key="8">
    <source>
        <dbReference type="HAMAP-Rule" id="MF_00169"/>
    </source>
</evidence>
<dbReference type="GO" id="GO:0008652">
    <property type="term" value="P:amino acid biosynthetic process"/>
    <property type="evidence" value="ECO:0007669"/>
    <property type="project" value="UniProtKB-KW"/>
</dbReference>
<dbReference type="PROSITE" id="PS01029">
    <property type="entry name" value="DEHYDROQUINASE_II"/>
    <property type="match status" value="1"/>
</dbReference>
<feature type="binding site" evidence="8 10">
    <location>
        <position position="79"/>
    </location>
    <ligand>
        <name>substrate</name>
    </ligand>
</feature>
<dbReference type="EMBL" id="JACHIV010000001">
    <property type="protein sequence ID" value="MBB5068457.1"/>
    <property type="molecule type" value="Genomic_DNA"/>
</dbReference>
<dbReference type="InterPro" id="IPR036441">
    <property type="entry name" value="DHquinase_II_sf"/>
</dbReference>